<evidence type="ECO:0000313" key="2">
    <source>
        <dbReference type="EMBL" id="KKF35423.1"/>
    </source>
</evidence>
<evidence type="ECO:0000313" key="4">
    <source>
        <dbReference type="Proteomes" id="UP000264980"/>
    </source>
</evidence>
<dbReference type="Proteomes" id="UP000033924">
    <property type="component" value="Unassembled WGS sequence"/>
</dbReference>
<organism evidence="2 3">
    <name type="scientific">Erwinia tracheiphila</name>
    <dbReference type="NCBI Taxonomy" id="65700"/>
    <lineage>
        <taxon>Bacteria</taxon>
        <taxon>Pseudomonadati</taxon>
        <taxon>Pseudomonadota</taxon>
        <taxon>Gammaproteobacteria</taxon>
        <taxon>Enterobacterales</taxon>
        <taxon>Erwiniaceae</taxon>
        <taxon>Erwinia</taxon>
    </lineage>
</organism>
<gene>
    <name evidence="1" type="ORF">AV903_13205</name>
    <name evidence="2" type="ORF">SY86_08300</name>
</gene>
<name>A0A0M2KDX9_9GAMM</name>
<protein>
    <submittedName>
        <fullName evidence="2">Uncharacterized protein</fullName>
    </submittedName>
</protein>
<sequence>MLNRVPQVLTKNRFVLVSARCYEPLQDQHSRDSGRSGLAFDYNRRVLQGEEGICREMKTGCPQYRNGWQSLFSARQ</sequence>
<keyword evidence="3" id="KW-1185">Reference proteome</keyword>
<accession>A0A0M2KDX9</accession>
<dbReference type="EMBL" id="JXNU01000003">
    <property type="protein sequence ID" value="KKF35423.1"/>
    <property type="molecule type" value="Genomic_DNA"/>
</dbReference>
<reference evidence="2 3" key="1">
    <citation type="submission" date="2015-01" db="EMBL/GenBank/DDBJ databases">
        <title>Erwinia tracheiphila.</title>
        <authorList>
            <person name="Shapiro L.R."/>
        </authorList>
    </citation>
    <scope>NUCLEOTIDE SEQUENCE [LARGE SCALE GENOMIC DNA]</scope>
    <source>
        <strain evidence="2 3">BuffGH</strain>
    </source>
</reference>
<dbReference type="EMBL" id="CP013970">
    <property type="protein sequence ID" value="AXF76782.1"/>
    <property type="molecule type" value="Genomic_DNA"/>
</dbReference>
<dbReference type="AlphaFoldDB" id="A0A0M2KDX9"/>
<evidence type="ECO:0000313" key="3">
    <source>
        <dbReference type="Proteomes" id="UP000033924"/>
    </source>
</evidence>
<dbReference type="Proteomes" id="UP000264980">
    <property type="component" value="Chromosome"/>
</dbReference>
<proteinExistence type="predicted"/>
<evidence type="ECO:0000313" key="1">
    <source>
        <dbReference type="EMBL" id="AXF76782.1"/>
    </source>
</evidence>
<reference evidence="1" key="2">
    <citation type="submission" date="2016-01" db="EMBL/GenBank/DDBJ databases">
        <authorList>
            <person name="Oliw E.H."/>
        </authorList>
    </citation>
    <scope>NUCLEOTIDE SEQUENCE [LARGE SCALE GENOMIC DNA]</scope>
    <source>
        <strain evidence="1">MDcuke</strain>
    </source>
</reference>
<reference evidence="4" key="3">
    <citation type="submission" date="2016-01" db="EMBL/GenBank/DDBJ databases">
        <authorList>
            <person name="Shapiro L."/>
        </authorList>
    </citation>
    <scope>NUCLEOTIDE SEQUENCE [LARGE SCALE GENOMIC DNA]</scope>
    <source>
        <strain evidence="4">MDcuke</strain>
    </source>
</reference>